<evidence type="ECO:0000256" key="2">
    <source>
        <dbReference type="SAM" id="SignalP"/>
    </source>
</evidence>
<dbReference type="AlphaFoldDB" id="A0A811Q5V3"/>
<reference evidence="4" key="1">
    <citation type="submission" date="2020-10" db="EMBL/GenBank/DDBJ databases">
        <authorList>
            <person name="Han B."/>
            <person name="Lu T."/>
            <person name="Zhao Q."/>
            <person name="Huang X."/>
            <person name="Zhao Y."/>
        </authorList>
    </citation>
    <scope>NUCLEOTIDE SEQUENCE</scope>
</reference>
<feature type="signal peptide" evidence="2">
    <location>
        <begin position="1"/>
        <end position="28"/>
    </location>
</feature>
<protein>
    <recommendedName>
        <fullName evidence="3">Pectate lyase N-terminal domain-containing protein</fullName>
    </recommendedName>
</protein>
<organism evidence="4 5">
    <name type="scientific">Miscanthus lutarioriparius</name>
    <dbReference type="NCBI Taxonomy" id="422564"/>
    <lineage>
        <taxon>Eukaryota</taxon>
        <taxon>Viridiplantae</taxon>
        <taxon>Streptophyta</taxon>
        <taxon>Embryophyta</taxon>
        <taxon>Tracheophyta</taxon>
        <taxon>Spermatophyta</taxon>
        <taxon>Magnoliopsida</taxon>
        <taxon>Liliopsida</taxon>
        <taxon>Poales</taxon>
        <taxon>Poaceae</taxon>
        <taxon>PACMAD clade</taxon>
        <taxon>Panicoideae</taxon>
        <taxon>Andropogonodae</taxon>
        <taxon>Andropogoneae</taxon>
        <taxon>Saccharinae</taxon>
        <taxon>Miscanthus</taxon>
    </lineage>
</organism>
<dbReference type="InterPro" id="IPR007524">
    <property type="entry name" value="Pec_lyase_N"/>
</dbReference>
<sequence>METKLRWSRPGSLLVAAAFLASAAVSSANIGDFDEHWQKRKELAEASVRETYRSDPYNVTNSFNVAVHRHACTPAFILS</sequence>
<feature type="domain" description="Pectate lyase N-terminal" evidence="3">
    <location>
        <begin position="29"/>
        <end position="70"/>
    </location>
</feature>
<evidence type="ECO:0000313" key="4">
    <source>
        <dbReference type="EMBL" id="CAD6251433.1"/>
    </source>
</evidence>
<comment type="similarity">
    <text evidence="1">Belongs to the polysaccharide lyase 1 family.</text>
</comment>
<dbReference type="OrthoDB" id="10531803at2759"/>
<dbReference type="GO" id="GO:0030570">
    <property type="term" value="F:pectate lyase activity"/>
    <property type="evidence" value="ECO:0007669"/>
    <property type="project" value="InterPro"/>
</dbReference>
<keyword evidence="5" id="KW-1185">Reference proteome</keyword>
<evidence type="ECO:0000256" key="1">
    <source>
        <dbReference type="ARBA" id="ARBA00010980"/>
    </source>
</evidence>
<name>A0A811Q5V3_9POAL</name>
<proteinExistence type="inferred from homology"/>
<evidence type="ECO:0000259" key="3">
    <source>
        <dbReference type="Pfam" id="PF04431"/>
    </source>
</evidence>
<keyword evidence="2" id="KW-0732">Signal</keyword>
<evidence type="ECO:0000313" key="5">
    <source>
        <dbReference type="Proteomes" id="UP000604825"/>
    </source>
</evidence>
<dbReference type="Pfam" id="PF04431">
    <property type="entry name" value="Pec_lyase_N"/>
    <property type="match status" value="1"/>
</dbReference>
<accession>A0A811Q5V3</accession>
<feature type="chain" id="PRO_5032312569" description="Pectate lyase N-terminal domain-containing protein" evidence="2">
    <location>
        <begin position="29"/>
        <end position="79"/>
    </location>
</feature>
<dbReference type="Proteomes" id="UP000604825">
    <property type="component" value="Unassembled WGS sequence"/>
</dbReference>
<gene>
    <name evidence="4" type="ORF">NCGR_LOCUS35177</name>
</gene>
<comment type="caution">
    <text evidence="4">The sequence shown here is derived from an EMBL/GenBank/DDBJ whole genome shotgun (WGS) entry which is preliminary data.</text>
</comment>
<dbReference type="EMBL" id="CAJGYO010000008">
    <property type="protein sequence ID" value="CAD6251433.1"/>
    <property type="molecule type" value="Genomic_DNA"/>
</dbReference>